<dbReference type="SUPFAM" id="SSF55031">
    <property type="entry name" value="Bacterial exopeptidase dimerisation domain"/>
    <property type="match status" value="1"/>
</dbReference>
<dbReference type="PIRSF" id="PIRSF005962">
    <property type="entry name" value="Pept_M20D_amidohydro"/>
    <property type="match status" value="1"/>
</dbReference>
<dbReference type="Gene3D" id="3.30.70.360">
    <property type="match status" value="1"/>
</dbReference>
<dbReference type="NCBIfam" id="TIGR01891">
    <property type="entry name" value="amidohydrolases"/>
    <property type="match status" value="1"/>
</dbReference>
<dbReference type="InterPro" id="IPR017439">
    <property type="entry name" value="Amidohydrolase"/>
</dbReference>
<dbReference type="InterPro" id="IPR036264">
    <property type="entry name" value="Bact_exopeptidase_dim_dom"/>
</dbReference>
<dbReference type="PANTHER" id="PTHR11014">
    <property type="entry name" value="PEPTIDASE M20 FAMILY MEMBER"/>
    <property type="match status" value="1"/>
</dbReference>
<proteinExistence type="predicted"/>
<dbReference type="PANTHER" id="PTHR11014:SF63">
    <property type="entry name" value="METALLOPEPTIDASE, PUTATIVE (AFU_ORTHOLOGUE AFUA_6G09600)-RELATED"/>
    <property type="match status" value="1"/>
</dbReference>
<feature type="domain" description="Peptidase M20 dimerisation" evidence="1">
    <location>
        <begin position="218"/>
        <end position="309"/>
    </location>
</feature>
<dbReference type="Pfam" id="PF01546">
    <property type="entry name" value="Peptidase_M20"/>
    <property type="match status" value="1"/>
</dbReference>
<sequence length="418" mass="46739">MYVGIEQKIHSLPDVSEKRLNFIKNKNKNKKWNDESMLKANEELISELIEKRRILHAYPETAFEEYETTARKKKWLETEGLSVLPYDLETGIVAEVKGDKPGPTIALRADIDALPIEEEAEVPFKSTVKGKMHACGHDFHTASIFGAARLLNENKDKINGTVRLIFQPAEEIAEGAEWLTEKGVLEGVSAIFGMHNKPDLPVGTIGIKSGTLMASVDRFKFTFKGIGGHAGIPHEAIDPIIIASQFVLSVQSIISRKIDLFHNAVISITHIRGGRTWNVIPGSVMVEGTVRTFQPEARDKIKEEMRKQARLLSESQGGEVDIDWDERMPTVYNDSRFEKSVKQTTEELGYSVVEAQPVAGGEDFAYYQQTIPGFFVWMGSNSPYQWHDPKFTLDEGAIKVASEFFANLALTVLQDSSI</sequence>
<reference evidence="2 3" key="1">
    <citation type="journal article" date="2019" name="Int. J. Syst. Evol. Microbiol.">
        <title>The Global Catalogue of Microorganisms (GCM) 10K type strain sequencing project: providing services to taxonomists for standard genome sequencing and annotation.</title>
        <authorList>
            <consortium name="The Broad Institute Genomics Platform"/>
            <consortium name="The Broad Institute Genome Sequencing Center for Infectious Disease"/>
            <person name="Wu L."/>
            <person name="Ma J."/>
        </authorList>
    </citation>
    <scope>NUCLEOTIDE SEQUENCE [LARGE SCALE GENOMIC DNA]</scope>
    <source>
        <strain evidence="2 3">JCM 12662</strain>
    </source>
</reference>
<name>A0ABN0XP11_9LACT</name>
<accession>A0ABN0XP11</accession>
<dbReference type="Gene3D" id="3.40.630.10">
    <property type="entry name" value="Zn peptidases"/>
    <property type="match status" value="1"/>
</dbReference>
<gene>
    <name evidence="2" type="primary">sndB</name>
    <name evidence="2" type="ORF">GCM10008932_20940</name>
</gene>
<keyword evidence="3" id="KW-1185">Reference proteome</keyword>
<dbReference type="Pfam" id="PF07687">
    <property type="entry name" value="M20_dimer"/>
    <property type="match status" value="1"/>
</dbReference>
<dbReference type="SUPFAM" id="SSF53187">
    <property type="entry name" value="Zn-dependent exopeptidases"/>
    <property type="match status" value="1"/>
</dbReference>
<protein>
    <submittedName>
        <fullName evidence="2">N-acetyl-sulfur-metabolite deacetylase SndB</fullName>
    </submittedName>
</protein>
<evidence type="ECO:0000313" key="3">
    <source>
        <dbReference type="Proteomes" id="UP001501166"/>
    </source>
</evidence>
<organism evidence="2 3">
    <name type="scientific">Alkalibacterium iburiense</name>
    <dbReference type="NCBI Taxonomy" id="290589"/>
    <lineage>
        <taxon>Bacteria</taxon>
        <taxon>Bacillati</taxon>
        <taxon>Bacillota</taxon>
        <taxon>Bacilli</taxon>
        <taxon>Lactobacillales</taxon>
        <taxon>Carnobacteriaceae</taxon>
        <taxon>Alkalibacterium</taxon>
    </lineage>
</organism>
<dbReference type="EMBL" id="BAAACW010000137">
    <property type="protein sequence ID" value="GAA0369093.1"/>
    <property type="molecule type" value="Genomic_DNA"/>
</dbReference>
<comment type="caution">
    <text evidence="2">The sequence shown here is derived from an EMBL/GenBank/DDBJ whole genome shotgun (WGS) entry which is preliminary data.</text>
</comment>
<evidence type="ECO:0000259" key="1">
    <source>
        <dbReference type="Pfam" id="PF07687"/>
    </source>
</evidence>
<dbReference type="InterPro" id="IPR011650">
    <property type="entry name" value="Peptidase_M20_dimer"/>
</dbReference>
<dbReference type="Proteomes" id="UP001501166">
    <property type="component" value="Unassembled WGS sequence"/>
</dbReference>
<dbReference type="InterPro" id="IPR002933">
    <property type="entry name" value="Peptidase_M20"/>
</dbReference>
<evidence type="ECO:0000313" key="2">
    <source>
        <dbReference type="EMBL" id="GAA0369093.1"/>
    </source>
</evidence>